<dbReference type="SUPFAM" id="SSF54909">
    <property type="entry name" value="Dimeric alpha+beta barrel"/>
    <property type="match status" value="2"/>
</dbReference>
<accession>A0ABQ2ZRR0</accession>
<dbReference type="Proteomes" id="UP000600946">
    <property type="component" value="Unassembled WGS sequence"/>
</dbReference>
<reference evidence="3" key="1">
    <citation type="journal article" date="2019" name="Int. J. Syst. Evol. Microbiol.">
        <title>The Global Catalogue of Microorganisms (GCM) 10K type strain sequencing project: providing services to taxonomists for standard genome sequencing and annotation.</title>
        <authorList>
            <consortium name="The Broad Institute Genomics Platform"/>
            <consortium name="The Broad Institute Genome Sequencing Center for Infectious Disease"/>
            <person name="Wu L."/>
            <person name="Ma J."/>
        </authorList>
    </citation>
    <scope>NUCLEOTIDE SEQUENCE [LARGE SCALE GENOMIC DNA]</scope>
    <source>
        <strain evidence="3">JCM 4594</strain>
    </source>
</reference>
<keyword evidence="3" id="KW-1185">Reference proteome</keyword>
<dbReference type="Pfam" id="PF03992">
    <property type="entry name" value="ABM"/>
    <property type="match status" value="2"/>
</dbReference>
<dbReference type="Gene3D" id="3.30.70.100">
    <property type="match status" value="2"/>
</dbReference>
<dbReference type="GeneID" id="96289615"/>
<feature type="domain" description="ABM" evidence="1">
    <location>
        <begin position="3"/>
        <end position="97"/>
    </location>
</feature>
<name>A0ABQ2ZRR0_9ACTN</name>
<dbReference type="PANTHER" id="PTHR34474:SF2">
    <property type="entry name" value="SIGNAL TRANSDUCTION PROTEIN TRAP"/>
    <property type="match status" value="1"/>
</dbReference>
<dbReference type="InterPro" id="IPR050404">
    <property type="entry name" value="Heme-degrading_MO"/>
</dbReference>
<evidence type="ECO:0000259" key="1">
    <source>
        <dbReference type="PROSITE" id="PS51725"/>
    </source>
</evidence>
<protein>
    <recommendedName>
        <fullName evidence="1">ABM domain-containing protein</fullName>
    </recommendedName>
</protein>
<comment type="caution">
    <text evidence="2">The sequence shown here is derived from an EMBL/GenBank/DDBJ whole genome shotgun (WGS) entry which is preliminary data.</text>
</comment>
<sequence>MSFTVINTFTLLDPAGAEEFEARFLSHVEWMRAQPGFVAHQAVRSTERPEVYVNLGWWERPEDFQKVLAGATFQEHAEEFHKIVAVEADPSMGIARFDGAPGQPGDVLFVDSFTVEGDSADAFVKAFHAHAGAAAALDGFVAADLAKSLFARPGGFTALTRWRDAESALAATALPEYAALAALAEVRTTPAAHVAGNRAEFAPAGA</sequence>
<dbReference type="RefSeq" id="WP_161256463.1">
    <property type="nucleotide sequence ID" value="NZ_BMUU01000002.1"/>
</dbReference>
<organism evidence="2 3">
    <name type="scientific">Streptomyces xanthochromogenes</name>
    <dbReference type="NCBI Taxonomy" id="67384"/>
    <lineage>
        <taxon>Bacteria</taxon>
        <taxon>Bacillati</taxon>
        <taxon>Actinomycetota</taxon>
        <taxon>Actinomycetes</taxon>
        <taxon>Kitasatosporales</taxon>
        <taxon>Streptomycetaceae</taxon>
        <taxon>Streptomyces</taxon>
    </lineage>
</organism>
<proteinExistence type="predicted"/>
<dbReference type="InterPro" id="IPR007138">
    <property type="entry name" value="ABM_dom"/>
</dbReference>
<dbReference type="PANTHER" id="PTHR34474">
    <property type="entry name" value="SIGNAL TRANSDUCTION PROTEIN TRAP"/>
    <property type="match status" value="1"/>
</dbReference>
<dbReference type="InterPro" id="IPR011008">
    <property type="entry name" value="Dimeric_a/b-barrel"/>
</dbReference>
<dbReference type="PROSITE" id="PS51725">
    <property type="entry name" value="ABM"/>
    <property type="match status" value="1"/>
</dbReference>
<evidence type="ECO:0000313" key="2">
    <source>
        <dbReference type="EMBL" id="GGY23388.1"/>
    </source>
</evidence>
<dbReference type="EMBL" id="BMUU01000002">
    <property type="protein sequence ID" value="GGY23388.1"/>
    <property type="molecule type" value="Genomic_DNA"/>
</dbReference>
<gene>
    <name evidence="2" type="ORF">GCM10010326_16130</name>
</gene>
<evidence type="ECO:0000313" key="3">
    <source>
        <dbReference type="Proteomes" id="UP000600946"/>
    </source>
</evidence>